<evidence type="ECO:0000256" key="9">
    <source>
        <dbReference type="ARBA" id="ARBA00023136"/>
    </source>
</evidence>
<comment type="similarity">
    <text evidence="2">Belongs to the glycosyltransferase 31 family.</text>
</comment>
<evidence type="ECO:0000256" key="2">
    <source>
        <dbReference type="ARBA" id="ARBA00008661"/>
    </source>
</evidence>
<protein>
    <recommendedName>
        <fullName evidence="14">Hexosyltransferase</fullName>
    </recommendedName>
</protein>
<dbReference type="InterPro" id="IPR002659">
    <property type="entry name" value="Glyco_trans_31"/>
</dbReference>
<evidence type="ECO:0000313" key="13">
    <source>
        <dbReference type="Proteomes" id="UP000614601"/>
    </source>
</evidence>
<keyword evidence="8" id="KW-0333">Golgi apparatus</keyword>
<accession>A0A811L766</accession>
<keyword evidence="5 11" id="KW-0812">Transmembrane</keyword>
<evidence type="ECO:0000256" key="10">
    <source>
        <dbReference type="ARBA" id="ARBA00023180"/>
    </source>
</evidence>
<evidence type="ECO:0000256" key="7">
    <source>
        <dbReference type="ARBA" id="ARBA00022989"/>
    </source>
</evidence>
<dbReference type="GO" id="GO:0016758">
    <property type="term" value="F:hexosyltransferase activity"/>
    <property type="evidence" value="ECO:0007669"/>
    <property type="project" value="InterPro"/>
</dbReference>
<evidence type="ECO:0000256" key="5">
    <source>
        <dbReference type="ARBA" id="ARBA00022692"/>
    </source>
</evidence>
<evidence type="ECO:0000256" key="6">
    <source>
        <dbReference type="ARBA" id="ARBA00022968"/>
    </source>
</evidence>
<keyword evidence="4" id="KW-0808">Transferase</keyword>
<evidence type="ECO:0000256" key="3">
    <source>
        <dbReference type="ARBA" id="ARBA00022676"/>
    </source>
</evidence>
<evidence type="ECO:0000256" key="1">
    <source>
        <dbReference type="ARBA" id="ARBA00004323"/>
    </source>
</evidence>
<evidence type="ECO:0000256" key="11">
    <source>
        <dbReference type="SAM" id="Phobius"/>
    </source>
</evidence>
<keyword evidence="3" id="KW-0328">Glycosyltransferase</keyword>
<dbReference type="Proteomes" id="UP000783686">
    <property type="component" value="Unassembled WGS sequence"/>
</dbReference>
<evidence type="ECO:0000256" key="4">
    <source>
        <dbReference type="ARBA" id="ARBA00022679"/>
    </source>
</evidence>
<evidence type="ECO:0000313" key="12">
    <source>
        <dbReference type="EMBL" id="CAD5222981.1"/>
    </source>
</evidence>
<dbReference type="Pfam" id="PF01762">
    <property type="entry name" value="Galactosyl_T"/>
    <property type="match status" value="2"/>
</dbReference>
<dbReference type="GO" id="GO:0006493">
    <property type="term" value="P:protein O-linked glycosylation"/>
    <property type="evidence" value="ECO:0007669"/>
    <property type="project" value="TreeGrafter"/>
</dbReference>
<dbReference type="OrthoDB" id="6355886at2759"/>
<dbReference type="FunFam" id="3.90.550.50:FF:000001">
    <property type="entry name" value="Hexosyltransferase"/>
    <property type="match status" value="2"/>
</dbReference>
<dbReference type="Gene3D" id="3.90.550.50">
    <property type="match status" value="2"/>
</dbReference>
<gene>
    <name evidence="12" type="ORF">BOKJ2_LOCUS9915</name>
</gene>
<sequence length="644" mass="75689">MKVITPVSTTAITIINNKLLKIFCLVVIGSLLCTYLYADYTVPHVLQMRMLSKNDEFVAEFKDKIFEYTMNPPVWLCTKIDMLVIVLSAPKNFEKRQKVRDTWMYDKHPANILVRFIIGETTDKEISEKLLKEQCQYNDIIRYKFTDSYGLLPIKVHASFSYYNKYCSKAKYLLKTDDDTIIELTRLNFFIENMYNKMYEQNNRLFFCNPFRNHQPNKDIKSKFFMDPKTYNESMYPDFCQGCSYVVTREAVPELMAVTPLVKYIKLEDVQYGGVLRSKTNISIIDSKNFGYHDTEGAKKAKCYDNIVPYAVGILGVPVDKMKPLYKELKEYNFCSKNDVDYTVPHVQIRMSPEDNKFVAEFKDKVFEYTMSSSEGLCRRIDMLVIVISAPKYFEKRQKVRDTWMYDKNPANILVRFIIGDTTDKEISEKLLKEQRQYKDIIRYKFADSYNLLPIKVHASFSYYNKYCPEAKYLLKTDDDTIIELTRLNFFIESIYNEMYKRHNQLFVCNRFRKAKPFRNKQSKYFIEPKLYNESVYLDFCQGCSYVVTREAVPALLSLTPLVNYIKLEDVQYGGVIRNKTDISIVHSRNFGYGDIKSAKKAKCYDNIVPYAVGILGVPMDKMEPWYKELKEHNFCGTNGTKLR</sequence>
<feature type="transmembrane region" description="Helical" evidence="11">
    <location>
        <begin position="20"/>
        <end position="38"/>
    </location>
</feature>
<comment type="caution">
    <text evidence="12">The sequence shown here is derived from an EMBL/GenBank/DDBJ whole genome shotgun (WGS) entry which is preliminary data.</text>
</comment>
<reference evidence="12" key="1">
    <citation type="submission" date="2020-09" db="EMBL/GenBank/DDBJ databases">
        <authorList>
            <person name="Kikuchi T."/>
        </authorList>
    </citation>
    <scope>NUCLEOTIDE SEQUENCE</scope>
    <source>
        <strain evidence="12">SH1</strain>
    </source>
</reference>
<organism evidence="12 13">
    <name type="scientific">Bursaphelenchus okinawaensis</name>
    <dbReference type="NCBI Taxonomy" id="465554"/>
    <lineage>
        <taxon>Eukaryota</taxon>
        <taxon>Metazoa</taxon>
        <taxon>Ecdysozoa</taxon>
        <taxon>Nematoda</taxon>
        <taxon>Chromadorea</taxon>
        <taxon>Rhabditida</taxon>
        <taxon>Tylenchina</taxon>
        <taxon>Tylenchomorpha</taxon>
        <taxon>Aphelenchoidea</taxon>
        <taxon>Aphelenchoididae</taxon>
        <taxon>Bursaphelenchus</taxon>
    </lineage>
</organism>
<dbReference type="EMBL" id="CAJFDH010000005">
    <property type="protein sequence ID" value="CAD5222981.1"/>
    <property type="molecule type" value="Genomic_DNA"/>
</dbReference>
<keyword evidence="9 11" id="KW-0472">Membrane</keyword>
<evidence type="ECO:0000256" key="8">
    <source>
        <dbReference type="ARBA" id="ARBA00023034"/>
    </source>
</evidence>
<proteinExistence type="inferred from homology"/>
<keyword evidence="10" id="KW-0325">Glycoprotein</keyword>
<keyword evidence="13" id="KW-1185">Reference proteome</keyword>
<dbReference type="GO" id="GO:0000139">
    <property type="term" value="C:Golgi membrane"/>
    <property type="evidence" value="ECO:0007669"/>
    <property type="project" value="UniProtKB-SubCell"/>
</dbReference>
<evidence type="ECO:0008006" key="14">
    <source>
        <dbReference type="Google" id="ProtNLM"/>
    </source>
</evidence>
<dbReference type="AlphaFoldDB" id="A0A811L766"/>
<dbReference type="PANTHER" id="PTHR11214">
    <property type="entry name" value="BETA-1,3-N-ACETYLGLUCOSAMINYLTRANSFERASE"/>
    <property type="match status" value="1"/>
</dbReference>
<dbReference type="EMBL" id="CAJFCW020000005">
    <property type="protein sequence ID" value="CAG9117100.1"/>
    <property type="molecule type" value="Genomic_DNA"/>
</dbReference>
<name>A0A811L766_9BILA</name>
<keyword evidence="6" id="KW-0735">Signal-anchor</keyword>
<keyword evidence="7 11" id="KW-1133">Transmembrane helix</keyword>
<dbReference type="Proteomes" id="UP000614601">
    <property type="component" value="Unassembled WGS sequence"/>
</dbReference>
<comment type="subcellular location">
    <subcellularLocation>
        <location evidence="1">Golgi apparatus membrane</location>
        <topology evidence="1">Single-pass type II membrane protein</topology>
    </subcellularLocation>
</comment>
<dbReference type="PANTHER" id="PTHR11214:SF3">
    <property type="entry name" value="BETA-1,3-GALACTOSYLTRANSFERASE 6"/>
    <property type="match status" value="1"/>
</dbReference>